<evidence type="ECO:0000313" key="2">
    <source>
        <dbReference type="Proteomes" id="UP000016932"/>
    </source>
</evidence>
<dbReference type="AlphaFoldDB" id="N1Q874"/>
<protein>
    <recommendedName>
        <fullName evidence="3">SnoaL-like domain-containing protein</fullName>
    </recommendedName>
</protein>
<organism evidence="1 2">
    <name type="scientific">Pseudocercospora fijiensis (strain CIRAD86)</name>
    <name type="common">Black leaf streak disease fungus</name>
    <name type="synonym">Mycosphaerella fijiensis</name>
    <dbReference type="NCBI Taxonomy" id="383855"/>
    <lineage>
        <taxon>Eukaryota</taxon>
        <taxon>Fungi</taxon>
        <taxon>Dikarya</taxon>
        <taxon>Ascomycota</taxon>
        <taxon>Pezizomycotina</taxon>
        <taxon>Dothideomycetes</taxon>
        <taxon>Dothideomycetidae</taxon>
        <taxon>Mycosphaerellales</taxon>
        <taxon>Mycosphaerellaceae</taxon>
        <taxon>Pseudocercospora</taxon>
    </lineage>
</organism>
<reference evidence="1 2" key="1">
    <citation type="journal article" date="2012" name="PLoS Pathog.">
        <title>Diverse lifestyles and strategies of plant pathogenesis encoded in the genomes of eighteen Dothideomycetes fungi.</title>
        <authorList>
            <person name="Ohm R.A."/>
            <person name="Feau N."/>
            <person name="Henrissat B."/>
            <person name="Schoch C.L."/>
            <person name="Horwitz B.A."/>
            <person name="Barry K.W."/>
            <person name="Condon B.J."/>
            <person name="Copeland A.C."/>
            <person name="Dhillon B."/>
            <person name="Glaser F."/>
            <person name="Hesse C.N."/>
            <person name="Kosti I."/>
            <person name="LaButti K."/>
            <person name="Lindquist E.A."/>
            <person name="Lucas S."/>
            <person name="Salamov A.A."/>
            <person name="Bradshaw R.E."/>
            <person name="Ciuffetti L."/>
            <person name="Hamelin R.C."/>
            <person name="Kema G.H.J."/>
            <person name="Lawrence C."/>
            <person name="Scott J.A."/>
            <person name="Spatafora J.W."/>
            <person name="Turgeon B.G."/>
            <person name="de Wit P.J.G.M."/>
            <person name="Zhong S."/>
            <person name="Goodwin S.B."/>
            <person name="Grigoriev I.V."/>
        </authorList>
    </citation>
    <scope>NUCLEOTIDE SEQUENCE [LARGE SCALE GENOMIC DNA]</scope>
    <source>
        <strain evidence="1 2">CIRAD86</strain>
    </source>
</reference>
<sequence>MSQYTASVPSDGAVKPEIRAFFEKFYAVSDTPGGHEQYADMFTGDGTLIMGPNKTQGRDNIIKMREGMWVKVAKRSHQPKQLYPFGSGSNDIMLFGTVDYTLREGGSTSLDWAARARFVEHQGGLKLDHYQVYLDTASMTPKN</sequence>
<dbReference type="KEGG" id="pfj:MYCFIDRAFT_185494"/>
<evidence type="ECO:0008006" key="3">
    <source>
        <dbReference type="Google" id="ProtNLM"/>
    </source>
</evidence>
<dbReference type="HOGENOM" id="CLU_107714_2_0_1"/>
<dbReference type="Gene3D" id="3.10.450.50">
    <property type="match status" value="1"/>
</dbReference>
<dbReference type="OrthoDB" id="3468019at2759"/>
<dbReference type="PANTHER" id="PTHR39401:SF1">
    <property type="entry name" value="SNOAL-LIKE DOMAIN-CONTAINING PROTEIN"/>
    <property type="match status" value="1"/>
</dbReference>
<name>N1Q874_PSEFD</name>
<keyword evidence="2" id="KW-1185">Reference proteome</keyword>
<dbReference type="InterPro" id="IPR032710">
    <property type="entry name" value="NTF2-like_dom_sf"/>
</dbReference>
<dbReference type="RefSeq" id="XP_007921841.1">
    <property type="nucleotide sequence ID" value="XM_007923650.1"/>
</dbReference>
<evidence type="ECO:0000313" key="1">
    <source>
        <dbReference type="EMBL" id="EME89055.1"/>
    </source>
</evidence>
<dbReference type="Proteomes" id="UP000016932">
    <property type="component" value="Unassembled WGS sequence"/>
</dbReference>
<proteinExistence type="predicted"/>
<dbReference type="eggNOG" id="ENOG502S7KH">
    <property type="taxonomic scope" value="Eukaryota"/>
</dbReference>
<dbReference type="SUPFAM" id="SSF54427">
    <property type="entry name" value="NTF2-like"/>
    <property type="match status" value="1"/>
</dbReference>
<accession>N1Q874</accession>
<gene>
    <name evidence="1" type="ORF">MYCFIDRAFT_185494</name>
</gene>
<dbReference type="VEuPathDB" id="FungiDB:MYCFIDRAFT_185494"/>
<dbReference type="EMBL" id="KB446555">
    <property type="protein sequence ID" value="EME89055.1"/>
    <property type="molecule type" value="Genomic_DNA"/>
</dbReference>
<dbReference type="PANTHER" id="PTHR39401">
    <property type="entry name" value="SNOAL-LIKE DOMAIN-CONTAINING PROTEIN"/>
    <property type="match status" value="1"/>
</dbReference>
<dbReference type="STRING" id="383855.N1Q874"/>
<dbReference type="GeneID" id="19334798"/>